<evidence type="ECO:0000313" key="2">
    <source>
        <dbReference type="Proteomes" id="UP000593564"/>
    </source>
</evidence>
<proteinExistence type="predicted"/>
<gene>
    <name evidence="1" type="ORF">HYC85_025814</name>
</gene>
<keyword evidence="2" id="KW-1185">Reference proteome</keyword>
<protein>
    <submittedName>
        <fullName evidence="1">Uncharacterized protein</fullName>
    </submittedName>
</protein>
<organism evidence="1 2">
    <name type="scientific">Camellia sinensis</name>
    <name type="common">Tea plant</name>
    <name type="synonym">Thea sinensis</name>
    <dbReference type="NCBI Taxonomy" id="4442"/>
    <lineage>
        <taxon>Eukaryota</taxon>
        <taxon>Viridiplantae</taxon>
        <taxon>Streptophyta</taxon>
        <taxon>Embryophyta</taxon>
        <taxon>Tracheophyta</taxon>
        <taxon>Spermatophyta</taxon>
        <taxon>Magnoliopsida</taxon>
        <taxon>eudicotyledons</taxon>
        <taxon>Gunneridae</taxon>
        <taxon>Pentapetalae</taxon>
        <taxon>asterids</taxon>
        <taxon>Ericales</taxon>
        <taxon>Theaceae</taxon>
        <taxon>Camellia</taxon>
    </lineage>
</organism>
<reference evidence="2" key="1">
    <citation type="journal article" date="2020" name="Nat. Commun.">
        <title>Genome assembly of wild tea tree DASZ reveals pedigree and selection history of tea varieties.</title>
        <authorList>
            <person name="Zhang W."/>
            <person name="Zhang Y."/>
            <person name="Qiu H."/>
            <person name="Guo Y."/>
            <person name="Wan H."/>
            <person name="Zhang X."/>
            <person name="Scossa F."/>
            <person name="Alseekh S."/>
            <person name="Zhang Q."/>
            <person name="Wang P."/>
            <person name="Xu L."/>
            <person name="Schmidt M.H."/>
            <person name="Jia X."/>
            <person name="Li D."/>
            <person name="Zhu A."/>
            <person name="Guo F."/>
            <person name="Chen W."/>
            <person name="Ni D."/>
            <person name="Usadel B."/>
            <person name="Fernie A.R."/>
            <person name="Wen W."/>
        </authorList>
    </citation>
    <scope>NUCLEOTIDE SEQUENCE [LARGE SCALE GENOMIC DNA]</scope>
    <source>
        <strain evidence="2">cv. G240</strain>
    </source>
</reference>
<accession>A0A7J7GFY7</accession>
<dbReference type="Proteomes" id="UP000593564">
    <property type="component" value="Unassembled WGS sequence"/>
</dbReference>
<sequence>MSKQPIHTKVLGQPLHTPSTIFFIIKNNIEKILFWFTMLLTNATTSTYRHTIILPLFFLAKSNTCKKEVTCS</sequence>
<evidence type="ECO:0000313" key="1">
    <source>
        <dbReference type="EMBL" id="KAF5938308.1"/>
    </source>
</evidence>
<reference evidence="1 2" key="2">
    <citation type="submission" date="2020-07" db="EMBL/GenBank/DDBJ databases">
        <title>Genome assembly of wild tea tree DASZ reveals pedigree and selection history of tea varieties.</title>
        <authorList>
            <person name="Zhang W."/>
        </authorList>
    </citation>
    <scope>NUCLEOTIDE SEQUENCE [LARGE SCALE GENOMIC DNA]</scope>
    <source>
        <strain evidence="2">cv. G240</strain>
        <tissue evidence="1">Leaf</tissue>
    </source>
</reference>
<comment type="caution">
    <text evidence="1">The sequence shown here is derived from an EMBL/GenBank/DDBJ whole genome shotgun (WGS) entry which is preliminary data.</text>
</comment>
<name>A0A7J7GFY7_CAMSI</name>
<dbReference type="AlphaFoldDB" id="A0A7J7GFY7"/>
<dbReference type="EMBL" id="JACBKZ010000012">
    <property type="protein sequence ID" value="KAF5938308.1"/>
    <property type="molecule type" value="Genomic_DNA"/>
</dbReference>